<organism evidence="4">
    <name type="scientific">Caldilineaceae bacterium SB0664_bin_27</name>
    <dbReference type="NCBI Taxonomy" id="2605260"/>
    <lineage>
        <taxon>Bacteria</taxon>
        <taxon>Bacillati</taxon>
        <taxon>Chloroflexota</taxon>
        <taxon>Caldilineae</taxon>
        <taxon>Caldilineales</taxon>
        <taxon>Caldilineaceae</taxon>
    </lineage>
</organism>
<feature type="region of interest" description="Disordered" evidence="1">
    <location>
        <begin position="1"/>
        <end position="24"/>
    </location>
</feature>
<dbReference type="SUPFAM" id="SSF52540">
    <property type="entry name" value="P-loop containing nucleoside triphosphate hydrolases"/>
    <property type="match status" value="1"/>
</dbReference>
<dbReference type="CDD" id="cd00882">
    <property type="entry name" value="Ras_like_GTPase"/>
    <property type="match status" value="1"/>
</dbReference>
<feature type="transmembrane region" description="Helical" evidence="2">
    <location>
        <begin position="498"/>
        <end position="528"/>
    </location>
</feature>
<keyword evidence="2" id="KW-1133">Transmembrane helix</keyword>
<gene>
    <name evidence="4" type="ORF">F4Y42_02165</name>
</gene>
<sequence length="735" mass="82013">MKKPMIPKAVHQKMRRPKSERPDVTQLKEIGTAADSEKPLPQSAVSPEVKAALDRCAEAAEDGFQKAEGYLKRSKEVIEQAGTLINNIAKKHDKNKANAPLLADLKQVIVDLESTHAEIDNIVREKRRKLKSFNITLFGRTMVGKSTLMEVLTHGSGESIGSGAQRTTRDVRSYLWQGLTVTDVPGVAAFGGEADEEIAFNAAKQADLILFLISDDAPQPSEAKRLGRLRKWGIPILGIVNVKWGLEGEIAIKHFIHKQDKIFDDERLRGLFAQFNELADKHTPGRELPFIPTHLNARFLASRCENSALTSELAAASRFSHVEESILNEIITNGPFLRMRSFLHGATESTLETSEALLQVSTLLEEMHLRLVDRKGELDSWRNSFQLQARQRLKQTQQETIGKLRNEIRPFAAAHWHRENANKDWEARIESEQIETKFRILQENLVSDCLTRLQEVEADTRAEIDLMAITIQAAVIEAKRFGAHGQSRKWLRENIGDALLAIVAVLLIGGGIGSVAVLVATVVGSFLGRLYQHHMRTKKEAIAEMTEQMQSQLDAIQESVAETFDKWFTQQIIAEVVERFIQSISDLAQTSTDAAAVCRETAWSQNDVLLDLNRQNIEDALRHIGLDFAVPTILKVARIPGQAIVMATAGKRQLPDAAITALEAQFNESVKQLSGTLHPPSIIQEVVGGYQLNGSIDFDETRHTARLTWKVQDSEARVRMQLARQLAGFHIVSKV</sequence>
<accession>A0A6B0YMG1</accession>
<dbReference type="Gene3D" id="3.40.50.300">
    <property type="entry name" value="P-loop containing nucleotide triphosphate hydrolases"/>
    <property type="match status" value="1"/>
</dbReference>
<evidence type="ECO:0000259" key="3">
    <source>
        <dbReference type="Pfam" id="PF01926"/>
    </source>
</evidence>
<keyword evidence="2" id="KW-0472">Membrane</keyword>
<dbReference type="InterPro" id="IPR006073">
    <property type="entry name" value="GTP-bd"/>
</dbReference>
<name>A0A6B0YMG1_9CHLR</name>
<reference evidence="4" key="1">
    <citation type="submission" date="2019-09" db="EMBL/GenBank/DDBJ databases">
        <title>Characterisation of the sponge microbiome using genome-centric metagenomics.</title>
        <authorList>
            <person name="Engelberts J.P."/>
            <person name="Robbins S.J."/>
            <person name="De Goeij J.M."/>
            <person name="Aranda M."/>
            <person name="Bell S.C."/>
            <person name="Webster N.S."/>
        </authorList>
    </citation>
    <scope>NUCLEOTIDE SEQUENCE</scope>
    <source>
        <strain evidence="4">SB0664_bin_27</strain>
    </source>
</reference>
<dbReference type="GO" id="GO:0002098">
    <property type="term" value="P:tRNA wobble uridine modification"/>
    <property type="evidence" value="ECO:0007669"/>
    <property type="project" value="TreeGrafter"/>
</dbReference>
<feature type="domain" description="G" evidence="3">
    <location>
        <begin position="135"/>
        <end position="241"/>
    </location>
</feature>
<dbReference type="GO" id="GO:0005525">
    <property type="term" value="F:GTP binding"/>
    <property type="evidence" value="ECO:0007669"/>
    <property type="project" value="InterPro"/>
</dbReference>
<dbReference type="PANTHER" id="PTHR42714">
    <property type="entry name" value="TRNA MODIFICATION GTPASE GTPBP3"/>
    <property type="match status" value="1"/>
</dbReference>
<dbReference type="InterPro" id="IPR027417">
    <property type="entry name" value="P-loop_NTPase"/>
</dbReference>
<dbReference type="AlphaFoldDB" id="A0A6B0YMG1"/>
<feature type="compositionally biased region" description="Basic residues" evidence="1">
    <location>
        <begin position="1"/>
        <end position="16"/>
    </location>
</feature>
<evidence type="ECO:0000313" key="4">
    <source>
        <dbReference type="EMBL" id="MXY92234.1"/>
    </source>
</evidence>
<dbReference type="EMBL" id="VXRG01000023">
    <property type="protein sequence ID" value="MXY92234.1"/>
    <property type="molecule type" value="Genomic_DNA"/>
</dbReference>
<keyword evidence="2" id="KW-0812">Transmembrane</keyword>
<dbReference type="PANTHER" id="PTHR42714:SF6">
    <property type="entry name" value="TRANSLATION INITIATION FACTOR IF-2"/>
    <property type="match status" value="1"/>
</dbReference>
<evidence type="ECO:0000256" key="2">
    <source>
        <dbReference type="SAM" id="Phobius"/>
    </source>
</evidence>
<dbReference type="Pfam" id="PF01926">
    <property type="entry name" value="MMR_HSR1"/>
    <property type="match status" value="1"/>
</dbReference>
<comment type="caution">
    <text evidence="4">The sequence shown here is derived from an EMBL/GenBank/DDBJ whole genome shotgun (WGS) entry which is preliminary data.</text>
</comment>
<protein>
    <submittedName>
        <fullName evidence="4">GTPase domain-containing protein</fullName>
    </submittedName>
</protein>
<evidence type="ECO:0000256" key="1">
    <source>
        <dbReference type="SAM" id="MobiDB-lite"/>
    </source>
</evidence>
<proteinExistence type="predicted"/>
<dbReference type="GO" id="GO:0005737">
    <property type="term" value="C:cytoplasm"/>
    <property type="evidence" value="ECO:0007669"/>
    <property type="project" value="TreeGrafter"/>
</dbReference>
<dbReference type="GO" id="GO:0030488">
    <property type="term" value="P:tRNA methylation"/>
    <property type="evidence" value="ECO:0007669"/>
    <property type="project" value="TreeGrafter"/>
</dbReference>